<evidence type="ECO:0000313" key="2">
    <source>
        <dbReference type="Proteomes" id="UP000675781"/>
    </source>
</evidence>
<evidence type="ECO:0000313" key="1">
    <source>
        <dbReference type="EMBL" id="MBR7836002.1"/>
    </source>
</evidence>
<dbReference type="Gene3D" id="1.25.10.10">
    <property type="entry name" value="Leucine-rich Repeat Variant"/>
    <property type="match status" value="3"/>
</dbReference>
<gene>
    <name evidence="1" type="ORF">KDL01_22190</name>
</gene>
<dbReference type="AlphaFoldDB" id="A0A941ET73"/>
<dbReference type="Proteomes" id="UP000675781">
    <property type="component" value="Unassembled WGS sequence"/>
</dbReference>
<dbReference type="RefSeq" id="WP_212530491.1">
    <property type="nucleotide sequence ID" value="NZ_JAGSOG010000119.1"/>
</dbReference>
<dbReference type="InterPro" id="IPR011989">
    <property type="entry name" value="ARM-like"/>
</dbReference>
<proteinExistence type="predicted"/>
<protein>
    <recommendedName>
        <fullName evidence="3">Leucine rich repeat variant</fullName>
    </recommendedName>
</protein>
<comment type="caution">
    <text evidence="1">The sequence shown here is derived from an EMBL/GenBank/DDBJ whole genome shotgun (WGS) entry which is preliminary data.</text>
</comment>
<organism evidence="1 2">
    <name type="scientific">Actinospica durhamensis</name>
    <dbReference type="NCBI Taxonomy" id="1508375"/>
    <lineage>
        <taxon>Bacteria</taxon>
        <taxon>Bacillati</taxon>
        <taxon>Actinomycetota</taxon>
        <taxon>Actinomycetes</taxon>
        <taxon>Catenulisporales</taxon>
        <taxon>Actinospicaceae</taxon>
        <taxon>Actinospica</taxon>
    </lineage>
</organism>
<accession>A0A941ET73</accession>
<reference evidence="1" key="1">
    <citation type="submission" date="2021-04" db="EMBL/GenBank/DDBJ databases">
        <title>Genome based classification of Actinospica acidithermotolerans sp. nov., an actinobacterium isolated from an Indonesian hot spring.</title>
        <authorList>
            <person name="Kusuma A.B."/>
            <person name="Putra K.E."/>
            <person name="Nafisah S."/>
            <person name="Loh J."/>
            <person name="Nouioui I."/>
            <person name="Goodfellow M."/>
        </authorList>
    </citation>
    <scope>NUCLEOTIDE SEQUENCE</scope>
    <source>
        <strain evidence="1">CSCA 57</strain>
    </source>
</reference>
<name>A0A941ET73_9ACTN</name>
<evidence type="ECO:0008006" key="3">
    <source>
        <dbReference type="Google" id="ProtNLM"/>
    </source>
</evidence>
<sequence length="493" mass="53157">MPAPTPNPATALPAFARSRLSGRMLRGLADNPAAPPEVLSRLTAAEDSIRFLLARRRDLPPQIAALFAADDDVRLRRELAPNPCLSADVQAVLAADADPQVRAGVAKGAQYFTTVGVHGRKIPPPLTREVYALLARDPEPEVRQALARNRHLPLDLRVALLDDDDAHTAAIAAAQWHAPPLDYLDALLDRITDAWERSLLLQFLDAPLPTHTAHALLAGIDDTPADESGRALPLLEQISAVADLDADLTSRFLASPKLRAAVAANPTLPSVHVAALAHDPHNEVRAAVVARRDLDPVLRESIPVEYDDGSYEIVRWVADADLPERDRLDIARSRHQILRKSLTLRSDLSDEIIAILARDESFAVRLFVCERQPSAPGWLLAEIVGQWHSFSRWDMIAHANFPADAAAALARSADSTHREQVADHAGLPVAAIEALLRDDDPGVRRRAAANRALPADCLIVLLGADDATLVAGAAANPSLPVPVMGHILDATGL</sequence>
<keyword evidence="2" id="KW-1185">Reference proteome</keyword>
<dbReference type="EMBL" id="JAGSOG010000119">
    <property type="protein sequence ID" value="MBR7836002.1"/>
    <property type="molecule type" value="Genomic_DNA"/>
</dbReference>